<reference evidence="2" key="1">
    <citation type="journal article" date="2012" name="Nature">
        <title>The oyster genome reveals stress adaptation and complexity of shell formation.</title>
        <authorList>
            <person name="Zhang G."/>
            <person name="Fang X."/>
            <person name="Guo X."/>
            <person name="Li L."/>
            <person name="Luo R."/>
            <person name="Xu F."/>
            <person name="Yang P."/>
            <person name="Zhang L."/>
            <person name="Wang X."/>
            <person name="Qi H."/>
            <person name="Xiong Z."/>
            <person name="Que H."/>
            <person name="Xie Y."/>
            <person name="Holland P.W."/>
            <person name="Paps J."/>
            <person name="Zhu Y."/>
            <person name="Wu F."/>
            <person name="Chen Y."/>
            <person name="Wang J."/>
            <person name="Peng C."/>
            <person name="Meng J."/>
            <person name="Yang L."/>
            <person name="Liu J."/>
            <person name="Wen B."/>
            <person name="Zhang N."/>
            <person name="Huang Z."/>
            <person name="Zhu Q."/>
            <person name="Feng Y."/>
            <person name="Mount A."/>
            <person name="Hedgecock D."/>
            <person name="Xu Z."/>
            <person name="Liu Y."/>
            <person name="Domazet-Loso T."/>
            <person name="Du Y."/>
            <person name="Sun X."/>
            <person name="Zhang S."/>
            <person name="Liu B."/>
            <person name="Cheng P."/>
            <person name="Jiang X."/>
            <person name="Li J."/>
            <person name="Fan D."/>
            <person name="Wang W."/>
            <person name="Fu W."/>
            <person name="Wang T."/>
            <person name="Wang B."/>
            <person name="Zhang J."/>
            <person name="Peng Z."/>
            <person name="Li Y."/>
            <person name="Li N."/>
            <person name="Wang J."/>
            <person name="Chen M."/>
            <person name="He Y."/>
            <person name="Tan F."/>
            <person name="Song X."/>
            <person name="Zheng Q."/>
            <person name="Huang R."/>
            <person name="Yang H."/>
            <person name="Du X."/>
            <person name="Chen L."/>
            <person name="Yang M."/>
            <person name="Gaffney P.M."/>
            <person name="Wang S."/>
            <person name="Luo L."/>
            <person name="She Z."/>
            <person name="Ming Y."/>
            <person name="Huang W."/>
            <person name="Zhang S."/>
            <person name="Huang B."/>
            <person name="Zhang Y."/>
            <person name="Qu T."/>
            <person name="Ni P."/>
            <person name="Miao G."/>
            <person name="Wang J."/>
            <person name="Wang Q."/>
            <person name="Steinberg C.E."/>
            <person name="Wang H."/>
            <person name="Li N."/>
            <person name="Qian L."/>
            <person name="Zhang G."/>
            <person name="Li Y."/>
            <person name="Yang H."/>
            <person name="Liu X."/>
            <person name="Wang J."/>
            <person name="Yin Y."/>
            <person name="Wang J."/>
        </authorList>
    </citation>
    <scope>NUCLEOTIDE SEQUENCE [LARGE SCALE GENOMIC DNA]</scope>
    <source>
        <strain evidence="2">05x7-T-G4-1.051#20</strain>
    </source>
</reference>
<gene>
    <name evidence="2" type="ORF">CGI_10021112</name>
</gene>
<feature type="compositionally biased region" description="Basic and acidic residues" evidence="1">
    <location>
        <begin position="155"/>
        <end position="176"/>
    </location>
</feature>
<organism evidence="2">
    <name type="scientific">Magallana gigas</name>
    <name type="common">Pacific oyster</name>
    <name type="synonym">Crassostrea gigas</name>
    <dbReference type="NCBI Taxonomy" id="29159"/>
    <lineage>
        <taxon>Eukaryota</taxon>
        <taxon>Metazoa</taxon>
        <taxon>Spiralia</taxon>
        <taxon>Lophotrochozoa</taxon>
        <taxon>Mollusca</taxon>
        <taxon>Bivalvia</taxon>
        <taxon>Autobranchia</taxon>
        <taxon>Pteriomorphia</taxon>
        <taxon>Ostreida</taxon>
        <taxon>Ostreoidea</taxon>
        <taxon>Ostreidae</taxon>
        <taxon>Magallana</taxon>
    </lineage>
</organism>
<name>K1QTL2_MAGGI</name>
<feature type="compositionally biased region" description="Polar residues" evidence="1">
    <location>
        <begin position="209"/>
        <end position="248"/>
    </location>
</feature>
<feature type="compositionally biased region" description="Basic and acidic residues" evidence="1">
    <location>
        <begin position="76"/>
        <end position="88"/>
    </location>
</feature>
<protein>
    <submittedName>
        <fullName evidence="2">Uncharacterized protein</fullName>
    </submittedName>
</protein>
<accession>K1QTL2</accession>
<feature type="compositionally biased region" description="Basic and acidic residues" evidence="1">
    <location>
        <begin position="50"/>
        <end position="68"/>
    </location>
</feature>
<dbReference type="EMBL" id="JH815973">
    <property type="protein sequence ID" value="EKC34549.1"/>
    <property type="molecule type" value="Genomic_DNA"/>
</dbReference>
<proteinExistence type="predicted"/>
<dbReference type="HOGENOM" id="CLU_832235_0_0_1"/>
<dbReference type="AlphaFoldDB" id="K1QTL2"/>
<feature type="region of interest" description="Disordered" evidence="1">
    <location>
        <begin position="132"/>
        <end position="176"/>
    </location>
</feature>
<dbReference type="InParanoid" id="K1QTL2"/>
<feature type="region of interest" description="Disordered" evidence="1">
    <location>
        <begin position="197"/>
        <end position="248"/>
    </location>
</feature>
<feature type="region of interest" description="Disordered" evidence="1">
    <location>
        <begin position="50"/>
        <end position="88"/>
    </location>
</feature>
<evidence type="ECO:0000256" key="1">
    <source>
        <dbReference type="SAM" id="MobiDB-lite"/>
    </source>
</evidence>
<sequence>MMDVYKHSTPGGSENDLEMSTMDNWDSYLRDQLRFVSHYYDEDKSVRDQTNKVRRETADTRRGVESRSEYLAQSFRRKEEQDGREKTDLDGRISTLTRKTEDLYDSVKEKADQTLQDAKETNASLDKYYRKERSDLLHHSRPHSHKKLKDEEEMDERHRMHEEHEKARKEKHSEWHRKKDEELRRRLLKVYGNGSEINYGKSRNVGHMKSSTPRTNNSVGTSPGSRPKSMMSSTSGSRAQYSNSTDQELSVQMTEFGFRRVKKTDDGSYANWTPKFDGDVRPRAGLVFVEPKLYNEYLKEEAQIRHQTAMMARSRSTNINTLEDDATVLETVET</sequence>
<evidence type="ECO:0000313" key="2">
    <source>
        <dbReference type="EMBL" id="EKC34549.1"/>
    </source>
</evidence>